<evidence type="ECO:0000256" key="7">
    <source>
        <dbReference type="ARBA" id="ARBA00023212"/>
    </source>
</evidence>
<dbReference type="InterPro" id="IPR002108">
    <property type="entry name" value="ADF-H"/>
</dbReference>
<evidence type="ECO:0000256" key="8">
    <source>
        <dbReference type="ARBA" id="ARBA00038532"/>
    </source>
</evidence>
<comment type="similarity">
    <text evidence="3">Belongs to the actin-binding proteins ADF family. Twinfilin subfamily.</text>
</comment>
<evidence type="ECO:0000256" key="9">
    <source>
        <dbReference type="ARBA" id="ARBA00056419"/>
    </source>
</evidence>
<keyword evidence="6" id="KW-0009">Actin-binding</keyword>
<dbReference type="GO" id="GO:0051015">
    <property type="term" value="F:actin filament binding"/>
    <property type="evidence" value="ECO:0007669"/>
    <property type="project" value="TreeGrafter"/>
</dbReference>
<dbReference type="PANTHER" id="PTHR13759">
    <property type="entry name" value="TWINFILIN"/>
    <property type="match status" value="1"/>
</dbReference>
<evidence type="ECO:0000256" key="3">
    <source>
        <dbReference type="ARBA" id="ARBA00009557"/>
    </source>
</evidence>
<comment type="subcellular location">
    <subcellularLocation>
        <location evidence="2">Cytoplasm</location>
        <location evidence="2">Cell cortex</location>
    </subcellularLocation>
    <subcellularLocation>
        <location evidence="1">Cytoplasm</location>
        <location evidence="1">Cytoskeleton</location>
    </subcellularLocation>
</comment>
<dbReference type="EMBL" id="ML978732">
    <property type="protein sequence ID" value="KAF2085253.1"/>
    <property type="molecule type" value="Genomic_DNA"/>
</dbReference>
<name>A0A9P4HSQ8_9PEZI</name>
<dbReference type="FunFam" id="3.40.20.10:FF:000007">
    <property type="entry name" value="Twinfilin-1 isoform 1"/>
    <property type="match status" value="1"/>
</dbReference>
<evidence type="ECO:0000256" key="5">
    <source>
        <dbReference type="ARBA" id="ARBA00022737"/>
    </source>
</evidence>
<dbReference type="OrthoDB" id="10006997at2759"/>
<dbReference type="CDD" id="cd11284">
    <property type="entry name" value="ADF_Twf-C_like"/>
    <property type="match status" value="1"/>
</dbReference>
<dbReference type="Pfam" id="PF00241">
    <property type="entry name" value="Cofilin_ADF"/>
    <property type="match status" value="2"/>
</dbReference>
<dbReference type="SUPFAM" id="SSF55753">
    <property type="entry name" value="Actin depolymerizing proteins"/>
    <property type="match status" value="2"/>
</dbReference>
<evidence type="ECO:0000256" key="6">
    <source>
        <dbReference type="ARBA" id="ARBA00023203"/>
    </source>
</evidence>
<reference evidence="13" key="1">
    <citation type="journal article" date="2020" name="Stud. Mycol.">
        <title>101 Dothideomycetes genomes: a test case for predicting lifestyles and emergence of pathogens.</title>
        <authorList>
            <person name="Haridas S."/>
            <person name="Albert R."/>
            <person name="Binder M."/>
            <person name="Bloem J."/>
            <person name="Labutti K."/>
            <person name="Salamov A."/>
            <person name="Andreopoulos B."/>
            <person name="Baker S."/>
            <person name="Barry K."/>
            <person name="Bills G."/>
            <person name="Bluhm B."/>
            <person name="Cannon C."/>
            <person name="Castanera R."/>
            <person name="Culley D."/>
            <person name="Daum C."/>
            <person name="Ezra D."/>
            <person name="Gonzalez J."/>
            <person name="Henrissat B."/>
            <person name="Kuo A."/>
            <person name="Liang C."/>
            <person name="Lipzen A."/>
            <person name="Lutzoni F."/>
            <person name="Magnuson J."/>
            <person name="Mondo S."/>
            <person name="Nolan M."/>
            <person name="Ohm R."/>
            <person name="Pangilinan J."/>
            <person name="Park H.-J."/>
            <person name="Ramirez L."/>
            <person name="Alfaro M."/>
            <person name="Sun H."/>
            <person name="Tritt A."/>
            <person name="Yoshinaga Y."/>
            <person name="Zwiers L.-H."/>
            <person name="Turgeon B."/>
            <person name="Goodwin S."/>
            <person name="Spatafora J."/>
            <person name="Crous P."/>
            <person name="Grigoriev I."/>
        </authorList>
    </citation>
    <scope>NUCLEOTIDE SEQUENCE</scope>
    <source>
        <strain evidence="13">CBS 121410</strain>
    </source>
</reference>
<evidence type="ECO:0000313" key="14">
    <source>
        <dbReference type="Proteomes" id="UP000799776"/>
    </source>
</evidence>
<accession>A0A9P4HSQ8</accession>
<sequence length="332" mass="36061">MQSGISASQALQSAFQRLTTTPSERGLLATIENETLVPVSTIPASSTFHADLAALAPHLKHDAALYILLRLDSNANTSTTPSTTSSFAAITYIPDHAPVRQKTLFASTRLTLVRELGSDHFSESIFATTKEELSEDGWRKHEMHVEGEKPLTQEERDLEGIKEAEAREGAGTGARRVQTSGFLGMRVGEGVEESLEGLKGEGDGGRLVQLKIDVPSETVHLVSSETATASDLATAISSTEPRYSFYRHDSPDAPILFIYTCPAGSKVKERMVYAASRGFALNLAEKEVGLTIAKRMEASTPDEITEQSINEEFAPKQEVKTGFAKPKRPGRR</sequence>
<dbReference type="Gene3D" id="3.40.20.10">
    <property type="entry name" value="Severin"/>
    <property type="match status" value="2"/>
</dbReference>
<dbReference type="PROSITE" id="PS51263">
    <property type="entry name" value="ADF_H"/>
    <property type="match status" value="2"/>
</dbReference>
<feature type="domain" description="ADF-H" evidence="12">
    <location>
        <begin position="3"/>
        <end position="143"/>
    </location>
</feature>
<keyword evidence="7" id="KW-0206">Cytoskeleton</keyword>
<evidence type="ECO:0000313" key="13">
    <source>
        <dbReference type="EMBL" id="KAF2085253.1"/>
    </source>
</evidence>
<gene>
    <name evidence="13" type="ORF">K490DRAFT_75299</name>
</gene>
<dbReference type="SMART" id="SM00102">
    <property type="entry name" value="ADF"/>
    <property type="match status" value="2"/>
</dbReference>
<evidence type="ECO:0000256" key="2">
    <source>
        <dbReference type="ARBA" id="ARBA00004544"/>
    </source>
</evidence>
<dbReference type="PANTHER" id="PTHR13759:SF1">
    <property type="entry name" value="TWINFILIN"/>
    <property type="match status" value="1"/>
</dbReference>
<dbReference type="Proteomes" id="UP000799776">
    <property type="component" value="Unassembled WGS sequence"/>
</dbReference>
<organism evidence="13 14">
    <name type="scientific">Saccharata proteae CBS 121410</name>
    <dbReference type="NCBI Taxonomy" id="1314787"/>
    <lineage>
        <taxon>Eukaryota</taxon>
        <taxon>Fungi</taxon>
        <taxon>Dikarya</taxon>
        <taxon>Ascomycota</taxon>
        <taxon>Pezizomycotina</taxon>
        <taxon>Dothideomycetes</taxon>
        <taxon>Dothideomycetes incertae sedis</taxon>
        <taxon>Botryosphaeriales</taxon>
        <taxon>Saccharataceae</taxon>
        <taxon>Saccharata</taxon>
    </lineage>
</organism>
<evidence type="ECO:0000259" key="12">
    <source>
        <dbReference type="PROSITE" id="PS51263"/>
    </source>
</evidence>
<evidence type="ECO:0000256" key="11">
    <source>
        <dbReference type="SAM" id="MobiDB-lite"/>
    </source>
</evidence>
<dbReference type="AlphaFoldDB" id="A0A9P4HSQ8"/>
<comment type="function">
    <text evidence="9">Actin-binding protein involved in motile and morphological processes. Inhibits actin polymerization, likely by sequestering G-actin.</text>
</comment>
<feature type="domain" description="ADF-H" evidence="12">
    <location>
        <begin position="184"/>
        <end position="314"/>
    </location>
</feature>
<keyword evidence="5" id="KW-0677">Repeat</keyword>
<comment type="subunit">
    <text evidence="8">Interacts with G-actin; ADP-actin form.</text>
</comment>
<evidence type="ECO:0000256" key="4">
    <source>
        <dbReference type="ARBA" id="ARBA00022490"/>
    </source>
</evidence>
<keyword evidence="4" id="KW-0963">Cytoplasm</keyword>
<dbReference type="GO" id="GO:0051016">
    <property type="term" value="P:barbed-end actin filament capping"/>
    <property type="evidence" value="ECO:0007669"/>
    <property type="project" value="TreeGrafter"/>
</dbReference>
<comment type="caution">
    <text evidence="13">The sequence shown here is derived from an EMBL/GenBank/DDBJ whole genome shotgun (WGS) entry which is preliminary data.</text>
</comment>
<dbReference type="InterPro" id="IPR029006">
    <property type="entry name" value="ADF-H/Gelsolin-like_dom_sf"/>
</dbReference>
<feature type="region of interest" description="Disordered" evidence="11">
    <location>
        <begin position="299"/>
        <end position="332"/>
    </location>
</feature>
<evidence type="ECO:0000256" key="1">
    <source>
        <dbReference type="ARBA" id="ARBA00004245"/>
    </source>
</evidence>
<dbReference type="GO" id="GO:0030042">
    <property type="term" value="P:actin filament depolymerization"/>
    <property type="evidence" value="ECO:0007669"/>
    <property type="project" value="TreeGrafter"/>
</dbReference>
<dbReference type="CDD" id="cd11285">
    <property type="entry name" value="ADF_Twf-N_like"/>
    <property type="match status" value="1"/>
</dbReference>
<dbReference type="InterPro" id="IPR028458">
    <property type="entry name" value="Twinfilin"/>
</dbReference>
<dbReference type="GO" id="GO:0005884">
    <property type="term" value="C:actin filament"/>
    <property type="evidence" value="ECO:0007669"/>
    <property type="project" value="TreeGrafter"/>
</dbReference>
<dbReference type="GO" id="GO:0003785">
    <property type="term" value="F:actin monomer binding"/>
    <property type="evidence" value="ECO:0007669"/>
    <property type="project" value="TreeGrafter"/>
</dbReference>
<keyword evidence="14" id="KW-1185">Reference proteome</keyword>
<evidence type="ECO:0000256" key="10">
    <source>
        <dbReference type="ARBA" id="ARBA00069496"/>
    </source>
</evidence>
<dbReference type="GO" id="GO:0005938">
    <property type="term" value="C:cell cortex"/>
    <property type="evidence" value="ECO:0007669"/>
    <property type="project" value="UniProtKB-SubCell"/>
</dbReference>
<protein>
    <recommendedName>
        <fullName evidence="10">Twinfilin</fullName>
    </recommendedName>
</protein>
<dbReference type="FunFam" id="3.40.20.10:FF:000042">
    <property type="entry name" value="Actin depolymerizing protein"/>
    <property type="match status" value="1"/>
</dbReference>
<proteinExistence type="inferred from homology"/>